<accession>A0ABS8URG9</accession>
<evidence type="ECO:0000313" key="2">
    <source>
        <dbReference type="Proteomes" id="UP000823775"/>
    </source>
</evidence>
<gene>
    <name evidence="1" type="ORF">HAX54_020543</name>
</gene>
<protein>
    <submittedName>
        <fullName evidence="1">Uncharacterized protein</fullName>
    </submittedName>
</protein>
<evidence type="ECO:0000313" key="1">
    <source>
        <dbReference type="EMBL" id="MCD9561434.1"/>
    </source>
</evidence>
<comment type="caution">
    <text evidence="1">The sequence shown here is derived from an EMBL/GenBank/DDBJ whole genome shotgun (WGS) entry which is preliminary data.</text>
</comment>
<dbReference type="EMBL" id="JACEIK010002477">
    <property type="protein sequence ID" value="MCD9561434.1"/>
    <property type="molecule type" value="Genomic_DNA"/>
</dbReference>
<dbReference type="Proteomes" id="UP000823775">
    <property type="component" value="Unassembled WGS sequence"/>
</dbReference>
<keyword evidence="2" id="KW-1185">Reference proteome</keyword>
<feature type="non-terminal residue" evidence="1">
    <location>
        <position position="89"/>
    </location>
</feature>
<proteinExistence type="predicted"/>
<organism evidence="1 2">
    <name type="scientific">Datura stramonium</name>
    <name type="common">Jimsonweed</name>
    <name type="synonym">Common thornapple</name>
    <dbReference type="NCBI Taxonomy" id="4076"/>
    <lineage>
        <taxon>Eukaryota</taxon>
        <taxon>Viridiplantae</taxon>
        <taxon>Streptophyta</taxon>
        <taxon>Embryophyta</taxon>
        <taxon>Tracheophyta</taxon>
        <taxon>Spermatophyta</taxon>
        <taxon>Magnoliopsida</taxon>
        <taxon>eudicotyledons</taxon>
        <taxon>Gunneridae</taxon>
        <taxon>Pentapetalae</taxon>
        <taxon>asterids</taxon>
        <taxon>lamiids</taxon>
        <taxon>Solanales</taxon>
        <taxon>Solanaceae</taxon>
        <taxon>Solanoideae</taxon>
        <taxon>Datureae</taxon>
        <taxon>Datura</taxon>
    </lineage>
</organism>
<reference evidence="1 2" key="1">
    <citation type="journal article" date="2021" name="BMC Genomics">
        <title>Datura genome reveals duplications of psychoactive alkaloid biosynthetic genes and high mutation rate following tissue culture.</title>
        <authorList>
            <person name="Rajewski A."/>
            <person name="Carter-House D."/>
            <person name="Stajich J."/>
            <person name="Litt A."/>
        </authorList>
    </citation>
    <scope>NUCLEOTIDE SEQUENCE [LARGE SCALE GENOMIC DNA]</scope>
    <source>
        <strain evidence="1">AR-01</strain>
    </source>
</reference>
<name>A0ABS8URG9_DATST</name>
<sequence length="89" mass="10326">MGSHKFLELNRNGVVALYCGFSFWTQFEGSRTGLYDYRDVEDDRRMIRALWIAKESYHVAIIDESLWTAYYPVNPAGNSDLKSPVLHHV</sequence>